<dbReference type="InterPro" id="IPR016164">
    <property type="entry name" value="FAD-linked_Oxase-like_C"/>
</dbReference>
<evidence type="ECO:0000313" key="5">
    <source>
        <dbReference type="EMBL" id="CUA98160.1"/>
    </source>
</evidence>
<reference evidence="6" key="1">
    <citation type="submission" date="2015-08" db="EMBL/GenBank/DDBJ databases">
        <authorList>
            <person name="Varghese N."/>
        </authorList>
    </citation>
    <scope>NUCLEOTIDE SEQUENCE [LARGE SCALE GENOMIC DNA]</scope>
    <source>
        <strain evidence="6">DSM 23407</strain>
    </source>
</reference>
<sequence>MTDVMEHPQGTDLPETASAAVAARLVDALGADMVLAGADVARYCRDWHGDVETGAVAVLRPRSTQDVAQAVKAVAALGLSLVPQGGNTGLVLGATPDDPAGQVVLSLERMTAIRRLDADDFSAVVEAGAVLSELKDKVAEAGLFFPLALGAQGSCRIGGNVSTNAGGINVLRYGMTRELVLGLEVVLPDGSIFDGLSALRKDNRGIDLKQLFIGAEGTLGIVTAVAVKLLPQPDQVATALLGLNALEDAIRLYRRARRDCCDLMSAFEFMPPLAFTLAQEAIPDLPMPMAADYPAYVLMEISGSGLVDVDDLMSRFLEGVMAEGLVVDGVVAASQAQARTLWLFREGMNEGQAKRGRHLRTDVSVPLSRVPDFVREAEAAIHAALPDCTCVSYGHVGDGNVHLNVLPPAGLSREEADARIYQAKTVLNAVLDGFGGSISAEHGIGRLKKPDFEARLQPVKRQLLTSIKAAIDPQGIMNPGCQLNLAAVSG</sequence>
<dbReference type="InterPro" id="IPR036318">
    <property type="entry name" value="FAD-bd_PCMH-like_sf"/>
</dbReference>
<dbReference type="GO" id="GO:0003824">
    <property type="term" value="F:catalytic activity"/>
    <property type="evidence" value="ECO:0007669"/>
    <property type="project" value="InterPro"/>
</dbReference>
<gene>
    <name evidence="5" type="ORF">Ga0061067_10918</name>
</gene>
<keyword evidence="3" id="KW-0274">FAD</keyword>
<protein>
    <submittedName>
        <fullName evidence="5">FAD/FMN-containing dehydrogenase</fullName>
    </submittedName>
</protein>
<keyword evidence="2" id="KW-0285">Flavoprotein</keyword>
<dbReference type="InterPro" id="IPR016167">
    <property type="entry name" value="FAD-bd_PCMH_sub1"/>
</dbReference>
<dbReference type="SUPFAM" id="SSF55103">
    <property type="entry name" value="FAD-linked oxidases, C-terminal domain"/>
    <property type="match status" value="1"/>
</dbReference>
<proteinExistence type="inferred from homology"/>
<dbReference type="GO" id="GO:0022904">
    <property type="term" value="P:respiratory electron transport chain"/>
    <property type="evidence" value="ECO:0007669"/>
    <property type="project" value="TreeGrafter"/>
</dbReference>
<dbReference type="Pfam" id="PF01565">
    <property type="entry name" value="FAD_binding_4"/>
    <property type="match status" value="1"/>
</dbReference>
<dbReference type="Gene3D" id="3.30.70.2190">
    <property type="match status" value="1"/>
</dbReference>
<evidence type="ECO:0000256" key="3">
    <source>
        <dbReference type="ARBA" id="ARBA00022827"/>
    </source>
</evidence>
<dbReference type="AlphaFoldDB" id="A0A0K6I4W0"/>
<dbReference type="Gene3D" id="3.30.465.10">
    <property type="match status" value="1"/>
</dbReference>
<keyword evidence="6" id="KW-1185">Reference proteome</keyword>
<dbReference type="Pfam" id="PF02913">
    <property type="entry name" value="FAD-oxidase_C"/>
    <property type="match status" value="1"/>
</dbReference>
<evidence type="ECO:0000313" key="6">
    <source>
        <dbReference type="Proteomes" id="UP000183900"/>
    </source>
</evidence>
<name>A0A0K6I4W0_9HYPH</name>
<evidence type="ECO:0000256" key="1">
    <source>
        <dbReference type="ARBA" id="ARBA00008000"/>
    </source>
</evidence>
<organism evidence="5 6">
    <name type="scientific">Pannonibacter indicus</name>
    <dbReference type="NCBI Taxonomy" id="466044"/>
    <lineage>
        <taxon>Bacteria</taxon>
        <taxon>Pseudomonadati</taxon>
        <taxon>Pseudomonadota</taxon>
        <taxon>Alphaproteobacteria</taxon>
        <taxon>Hyphomicrobiales</taxon>
        <taxon>Stappiaceae</taxon>
        <taxon>Pannonibacter</taxon>
    </lineage>
</organism>
<dbReference type="InterPro" id="IPR006094">
    <property type="entry name" value="Oxid_FAD_bind_N"/>
</dbReference>
<dbReference type="InterPro" id="IPR016169">
    <property type="entry name" value="FAD-bd_PCMH_sub2"/>
</dbReference>
<dbReference type="InterPro" id="IPR016166">
    <property type="entry name" value="FAD-bd_PCMH"/>
</dbReference>
<dbReference type="PANTHER" id="PTHR43716:SF2">
    <property type="entry name" value="BLL6224 PROTEIN"/>
    <property type="match status" value="1"/>
</dbReference>
<dbReference type="RefSeq" id="WP_055456252.1">
    <property type="nucleotide sequence ID" value="NZ_CYHE01000009.1"/>
</dbReference>
<dbReference type="SUPFAM" id="SSF56176">
    <property type="entry name" value="FAD-binding/transporter-associated domain-like"/>
    <property type="match status" value="1"/>
</dbReference>
<dbReference type="InterPro" id="IPR004113">
    <property type="entry name" value="FAD-bd_oxidored_4_C"/>
</dbReference>
<accession>A0A0K6I4W0</accession>
<dbReference type="InterPro" id="IPR016171">
    <property type="entry name" value="Vanillyl_alc_oxidase_C-sub2"/>
</dbReference>
<evidence type="ECO:0000259" key="4">
    <source>
        <dbReference type="PROSITE" id="PS51387"/>
    </source>
</evidence>
<dbReference type="PROSITE" id="PS51387">
    <property type="entry name" value="FAD_PCMH"/>
    <property type="match status" value="1"/>
</dbReference>
<dbReference type="Gene3D" id="3.30.70.2740">
    <property type="match status" value="1"/>
</dbReference>
<dbReference type="Gene3D" id="1.10.45.10">
    <property type="entry name" value="Vanillyl-alcohol Oxidase, Chain A, domain 4"/>
    <property type="match status" value="1"/>
</dbReference>
<dbReference type="EMBL" id="CYHE01000009">
    <property type="protein sequence ID" value="CUA98160.1"/>
    <property type="molecule type" value="Genomic_DNA"/>
</dbReference>
<dbReference type="Gene3D" id="3.30.43.10">
    <property type="entry name" value="Uridine Diphospho-n-acetylenolpyruvylglucosamine Reductase, domain 2"/>
    <property type="match status" value="1"/>
</dbReference>
<dbReference type="PANTHER" id="PTHR43716">
    <property type="entry name" value="D-2-HYDROXYGLUTARATE DEHYDROGENASE, MITOCHONDRIAL"/>
    <property type="match status" value="1"/>
</dbReference>
<feature type="domain" description="FAD-binding PCMH-type" evidence="4">
    <location>
        <begin position="51"/>
        <end position="232"/>
    </location>
</feature>
<comment type="similarity">
    <text evidence="1">Belongs to the FAD-binding oxidoreductase/transferase type 4 family.</text>
</comment>
<dbReference type="InterPro" id="IPR051264">
    <property type="entry name" value="FAD-oxidored/transferase_4"/>
</dbReference>
<dbReference type="Proteomes" id="UP000183900">
    <property type="component" value="Unassembled WGS sequence"/>
</dbReference>
<evidence type="ECO:0000256" key="2">
    <source>
        <dbReference type="ARBA" id="ARBA00022630"/>
    </source>
</evidence>
<dbReference type="GO" id="GO:0071949">
    <property type="term" value="F:FAD binding"/>
    <property type="evidence" value="ECO:0007669"/>
    <property type="project" value="InterPro"/>
</dbReference>